<reference evidence="3" key="2">
    <citation type="submission" date="2025-09" db="UniProtKB">
        <authorList>
            <consortium name="Ensembl"/>
        </authorList>
    </citation>
    <scope>IDENTIFICATION</scope>
</reference>
<dbReference type="Pfam" id="PF00170">
    <property type="entry name" value="bZIP_1"/>
    <property type="match status" value="1"/>
</dbReference>
<dbReference type="InterPro" id="IPR046347">
    <property type="entry name" value="bZIP_sf"/>
</dbReference>
<dbReference type="PANTHER" id="PTHR23351:SF11">
    <property type="entry name" value="BASIC LEUCINE ZIPPER TRANSCRIPTIONAL FACTOR ATF-LIKE 2"/>
    <property type="match status" value="1"/>
</dbReference>
<dbReference type="GO" id="GO:0000978">
    <property type="term" value="F:RNA polymerase II cis-regulatory region sequence-specific DNA binding"/>
    <property type="evidence" value="ECO:0007669"/>
    <property type="project" value="TreeGrafter"/>
</dbReference>
<proteinExistence type="predicted"/>
<feature type="region of interest" description="Disordered" evidence="1">
    <location>
        <begin position="18"/>
        <end position="46"/>
    </location>
</feature>
<dbReference type="SUPFAM" id="SSF57959">
    <property type="entry name" value="Leucine zipper domain"/>
    <property type="match status" value="1"/>
</dbReference>
<organism evidence="3 4">
    <name type="scientific">Chelydra serpentina</name>
    <name type="common">Snapping turtle</name>
    <name type="synonym">Testudo serpentina</name>
    <dbReference type="NCBI Taxonomy" id="8475"/>
    <lineage>
        <taxon>Eukaryota</taxon>
        <taxon>Metazoa</taxon>
        <taxon>Chordata</taxon>
        <taxon>Craniata</taxon>
        <taxon>Vertebrata</taxon>
        <taxon>Euteleostomi</taxon>
        <taxon>Archelosauria</taxon>
        <taxon>Testudinata</taxon>
        <taxon>Testudines</taxon>
        <taxon>Cryptodira</taxon>
        <taxon>Durocryptodira</taxon>
        <taxon>Americhelydia</taxon>
        <taxon>Chelydroidea</taxon>
        <taxon>Chelydridae</taxon>
        <taxon>Chelydra</taxon>
    </lineage>
</organism>
<dbReference type="PROSITE" id="PS00036">
    <property type="entry name" value="BZIP_BASIC"/>
    <property type="match status" value="1"/>
</dbReference>
<dbReference type="PROSITE" id="PS50217">
    <property type="entry name" value="BZIP"/>
    <property type="match status" value="1"/>
</dbReference>
<sequence>PADWLHFTLLLRGEKEKLKRRQKNRAAAQRSRQKHTEKADELHQQHELLEHNNTVLKKEIEVLNEQLKYWTQMLKDHESTCPDMLTPSLPTQTPLLHWPPLPSCCLGSCLY</sequence>
<name>A0A8C3T2Q9_CHESE</name>
<dbReference type="Proteomes" id="UP000694403">
    <property type="component" value="Unplaced"/>
</dbReference>
<dbReference type="SMART" id="SM00338">
    <property type="entry name" value="BRLZ"/>
    <property type="match status" value="1"/>
</dbReference>
<dbReference type="Ensembl" id="ENSCSRT00000025025.1">
    <property type="protein sequence ID" value="ENSCSRP00000023994.1"/>
    <property type="gene ID" value="ENSCSRG00000018010.1"/>
</dbReference>
<evidence type="ECO:0000313" key="4">
    <source>
        <dbReference type="Proteomes" id="UP000694403"/>
    </source>
</evidence>
<protein>
    <recommendedName>
        <fullName evidence="2">BZIP domain-containing protein</fullName>
    </recommendedName>
</protein>
<evidence type="ECO:0000256" key="1">
    <source>
        <dbReference type="SAM" id="MobiDB-lite"/>
    </source>
</evidence>
<feature type="compositionally biased region" description="Basic and acidic residues" evidence="1">
    <location>
        <begin position="34"/>
        <end position="46"/>
    </location>
</feature>
<dbReference type="Gene3D" id="1.20.5.170">
    <property type="match status" value="1"/>
</dbReference>
<accession>A0A8C3T2Q9</accession>
<evidence type="ECO:0000259" key="2">
    <source>
        <dbReference type="PROSITE" id="PS50217"/>
    </source>
</evidence>
<dbReference type="GO" id="GO:0000981">
    <property type="term" value="F:DNA-binding transcription factor activity, RNA polymerase II-specific"/>
    <property type="evidence" value="ECO:0007669"/>
    <property type="project" value="TreeGrafter"/>
</dbReference>
<reference evidence="3" key="1">
    <citation type="submission" date="2025-08" db="UniProtKB">
        <authorList>
            <consortium name="Ensembl"/>
        </authorList>
    </citation>
    <scope>IDENTIFICATION</scope>
</reference>
<evidence type="ECO:0000313" key="3">
    <source>
        <dbReference type="Ensembl" id="ENSCSRP00000023994.1"/>
    </source>
</evidence>
<feature type="domain" description="BZIP" evidence="2">
    <location>
        <begin position="14"/>
        <end position="77"/>
    </location>
</feature>
<dbReference type="PANTHER" id="PTHR23351">
    <property type="entry name" value="FOS TRANSCRIPTION FACTOR-RELATED"/>
    <property type="match status" value="1"/>
</dbReference>
<dbReference type="GO" id="GO:0005634">
    <property type="term" value="C:nucleus"/>
    <property type="evidence" value="ECO:0007669"/>
    <property type="project" value="TreeGrafter"/>
</dbReference>
<dbReference type="InterPro" id="IPR000837">
    <property type="entry name" value="AP-1"/>
</dbReference>
<dbReference type="AlphaFoldDB" id="A0A8C3T2Q9"/>
<keyword evidence="4" id="KW-1185">Reference proteome</keyword>
<dbReference type="InterPro" id="IPR004827">
    <property type="entry name" value="bZIP"/>
</dbReference>